<accession>E8V6W5</accession>
<reference evidence="1 2" key="1">
    <citation type="journal article" date="2012" name="Stand. Genomic Sci.">
        <title>Complete genome sequence of Terriglobus saanensis type strain SP1PR4(T), an Acidobacteria from tundra soil.</title>
        <authorList>
            <person name="Rawat S.R."/>
            <person name="Mannisto M.K."/>
            <person name="Starovoytov V."/>
            <person name="Goodwin L."/>
            <person name="Nolan M."/>
            <person name="Hauser L."/>
            <person name="Land M."/>
            <person name="Davenport K.W."/>
            <person name="Woyke T."/>
            <person name="Haggblom M.M."/>
        </authorList>
    </citation>
    <scope>NUCLEOTIDE SEQUENCE</scope>
    <source>
        <strain evidence="2">ATCC BAA-1853 / DSM 23119 / SP1PR4</strain>
    </source>
</reference>
<dbReference type="eggNOG" id="COG2226">
    <property type="taxonomic scope" value="Bacteria"/>
</dbReference>
<gene>
    <name evidence="1" type="ordered locus">AciPR4_3159</name>
</gene>
<evidence type="ECO:0008006" key="3">
    <source>
        <dbReference type="Google" id="ProtNLM"/>
    </source>
</evidence>
<dbReference type="InterPro" id="IPR029063">
    <property type="entry name" value="SAM-dependent_MTases_sf"/>
</dbReference>
<proteinExistence type="predicted"/>
<dbReference type="Proteomes" id="UP000006844">
    <property type="component" value="Chromosome"/>
</dbReference>
<name>E8V6W5_TERSS</name>
<dbReference type="AlphaFoldDB" id="E8V6W5"/>
<evidence type="ECO:0000313" key="1">
    <source>
        <dbReference type="EMBL" id="ADV83917.1"/>
    </source>
</evidence>
<protein>
    <recommendedName>
        <fullName evidence="3">Methyltransferase type 11</fullName>
    </recommendedName>
</protein>
<evidence type="ECO:0000313" key="2">
    <source>
        <dbReference type="Proteomes" id="UP000006844"/>
    </source>
</evidence>
<organism evidence="1 2">
    <name type="scientific">Terriglobus saanensis (strain ATCC BAA-1853 / DSM 23119 / SP1PR4)</name>
    <dbReference type="NCBI Taxonomy" id="401053"/>
    <lineage>
        <taxon>Bacteria</taxon>
        <taxon>Pseudomonadati</taxon>
        <taxon>Acidobacteriota</taxon>
        <taxon>Terriglobia</taxon>
        <taxon>Terriglobales</taxon>
        <taxon>Acidobacteriaceae</taxon>
        <taxon>Terriglobus</taxon>
    </lineage>
</organism>
<dbReference type="EMBL" id="CP002467">
    <property type="protein sequence ID" value="ADV83917.1"/>
    <property type="molecule type" value="Genomic_DNA"/>
</dbReference>
<dbReference type="HOGENOM" id="CLU_2385134_0_0_0"/>
<keyword evidence="2" id="KW-1185">Reference proteome</keyword>
<dbReference type="SUPFAM" id="SSF53335">
    <property type="entry name" value="S-adenosyl-L-methionine-dependent methyltransferases"/>
    <property type="match status" value="1"/>
</dbReference>
<dbReference type="Gene3D" id="3.40.50.150">
    <property type="entry name" value="Vaccinia Virus protein VP39"/>
    <property type="match status" value="1"/>
</dbReference>
<sequence length="94" mass="10627">MEMSVHVERFSGRVAEYAQYRERYDPFVALPLLEKWCGLVPDWTVADIAAGTGTLSDVFLANGHRVIAVGTRYWINAGRFGARPSEKPVRSFEH</sequence>
<dbReference type="KEGG" id="tsa:AciPR4_3159"/>